<reference evidence="2 3" key="1">
    <citation type="submission" date="2016-11" db="EMBL/GenBank/DDBJ databases">
        <title>The macronuclear genome of Stentor coeruleus: a giant cell with tiny introns.</title>
        <authorList>
            <person name="Slabodnick M."/>
            <person name="Ruby J.G."/>
            <person name="Reiff S.B."/>
            <person name="Swart E.C."/>
            <person name="Gosai S."/>
            <person name="Prabakaran S."/>
            <person name="Witkowska E."/>
            <person name="Larue G.E."/>
            <person name="Fisher S."/>
            <person name="Freeman R.M."/>
            <person name="Gunawardena J."/>
            <person name="Chu W."/>
            <person name="Stover N.A."/>
            <person name="Gregory B.D."/>
            <person name="Nowacki M."/>
            <person name="Derisi J."/>
            <person name="Roy S.W."/>
            <person name="Marshall W.F."/>
            <person name="Sood P."/>
        </authorList>
    </citation>
    <scope>NUCLEOTIDE SEQUENCE [LARGE SCALE GENOMIC DNA]</scope>
    <source>
        <strain evidence="2">WM001</strain>
    </source>
</reference>
<accession>A0A1R2C0M5</accession>
<dbReference type="Proteomes" id="UP000187209">
    <property type="component" value="Unassembled WGS sequence"/>
</dbReference>
<gene>
    <name evidence="2" type="ORF">SteCoe_16772</name>
</gene>
<proteinExistence type="predicted"/>
<sequence length="132" mass="15300">MDNSDPSKLKNETYRLAYLNLKREFEEATKKSNETILALAVEKTELAQTNKKYLEIVEKLAEELEKLSSTVKALENAGEENIMLREKVHMLESELCSMTLEHNNTLIQNQQLKQTLKNLQARVIDYITEENN</sequence>
<evidence type="ECO:0000313" key="2">
    <source>
        <dbReference type="EMBL" id="OMJ82540.1"/>
    </source>
</evidence>
<comment type="caution">
    <text evidence="2">The sequence shown here is derived from an EMBL/GenBank/DDBJ whole genome shotgun (WGS) entry which is preliminary data.</text>
</comment>
<evidence type="ECO:0000313" key="3">
    <source>
        <dbReference type="Proteomes" id="UP000187209"/>
    </source>
</evidence>
<dbReference type="AlphaFoldDB" id="A0A1R2C0M5"/>
<keyword evidence="1" id="KW-0175">Coiled coil</keyword>
<protein>
    <submittedName>
        <fullName evidence="2">Uncharacterized protein</fullName>
    </submittedName>
</protein>
<name>A0A1R2C0M5_9CILI</name>
<dbReference type="EMBL" id="MPUH01000337">
    <property type="protein sequence ID" value="OMJ82540.1"/>
    <property type="molecule type" value="Genomic_DNA"/>
</dbReference>
<keyword evidence="3" id="KW-1185">Reference proteome</keyword>
<evidence type="ECO:0000256" key="1">
    <source>
        <dbReference type="SAM" id="Coils"/>
    </source>
</evidence>
<feature type="coiled-coil region" evidence="1">
    <location>
        <begin position="11"/>
        <end position="129"/>
    </location>
</feature>
<organism evidence="2 3">
    <name type="scientific">Stentor coeruleus</name>
    <dbReference type="NCBI Taxonomy" id="5963"/>
    <lineage>
        <taxon>Eukaryota</taxon>
        <taxon>Sar</taxon>
        <taxon>Alveolata</taxon>
        <taxon>Ciliophora</taxon>
        <taxon>Postciliodesmatophora</taxon>
        <taxon>Heterotrichea</taxon>
        <taxon>Heterotrichida</taxon>
        <taxon>Stentoridae</taxon>
        <taxon>Stentor</taxon>
    </lineage>
</organism>